<evidence type="ECO:0000313" key="3">
    <source>
        <dbReference type="EMBL" id="WWF01864.1"/>
    </source>
</evidence>
<feature type="domain" description="FecR protein" evidence="2">
    <location>
        <begin position="56"/>
        <end position="144"/>
    </location>
</feature>
<dbReference type="InterPro" id="IPR006860">
    <property type="entry name" value="FecR"/>
</dbReference>
<feature type="signal peptide" evidence="1">
    <location>
        <begin position="1"/>
        <end position="21"/>
    </location>
</feature>
<name>A0ABZ2F658_METCP</name>
<evidence type="ECO:0000313" key="4">
    <source>
        <dbReference type="Proteomes" id="UP001359308"/>
    </source>
</evidence>
<sequence>MRHVLSTAVLATALASAAAMAGDPVASLKTTSGKVEVSRNDQVIMLTAGAPLFTGDVLRTGDASSAGISFQDGTRMSIGPGSELKIDRYRFVPIEQDYAFDVYLRKGSAAFSTGKFAKLAPEAVKVNTPQASIGIRGTKFLVRAE</sequence>
<dbReference type="PANTHER" id="PTHR38731:SF3">
    <property type="entry name" value="BLL6125 PROTEIN"/>
    <property type="match status" value="1"/>
</dbReference>
<dbReference type="Proteomes" id="UP001359308">
    <property type="component" value="Chromosome"/>
</dbReference>
<dbReference type="RefSeq" id="WP_198323661.1">
    <property type="nucleotide sequence ID" value="NZ_CP104311.1"/>
</dbReference>
<keyword evidence="1" id="KW-0732">Signal</keyword>
<dbReference type="EMBL" id="CP104311">
    <property type="protein sequence ID" value="WWF01864.1"/>
    <property type="molecule type" value="Genomic_DNA"/>
</dbReference>
<reference evidence="3 4" key="1">
    <citation type="submission" date="2022-09" db="EMBL/GenBank/DDBJ databases">
        <authorList>
            <person name="Giprobiosintez L."/>
        </authorList>
    </citation>
    <scope>NUCLEOTIDE SEQUENCE [LARGE SCALE GENOMIC DNA]</scope>
    <source>
        <strain evidence="4">VKPM-B-12549 (GBS-15)</strain>
    </source>
</reference>
<keyword evidence="4" id="KW-1185">Reference proteome</keyword>
<dbReference type="Gene3D" id="2.60.120.1440">
    <property type="match status" value="1"/>
</dbReference>
<protein>
    <submittedName>
        <fullName evidence="3">FecR family protein</fullName>
    </submittedName>
</protein>
<accession>A0ABZ2F658</accession>
<dbReference type="PANTHER" id="PTHR38731">
    <property type="entry name" value="LIPL45-RELATED LIPOPROTEIN-RELATED"/>
    <property type="match status" value="1"/>
</dbReference>
<feature type="chain" id="PRO_5047117683" evidence="1">
    <location>
        <begin position="22"/>
        <end position="145"/>
    </location>
</feature>
<organism evidence="3 4">
    <name type="scientific">Methylococcus capsulatus</name>
    <dbReference type="NCBI Taxonomy" id="414"/>
    <lineage>
        <taxon>Bacteria</taxon>
        <taxon>Pseudomonadati</taxon>
        <taxon>Pseudomonadota</taxon>
        <taxon>Gammaproteobacteria</taxon>
        <taxon>Methylococcales</taxon>
        <taxon>Methylococcaceae</taxon>
        <taxon>Methylococcus</taxon>
    </lineage>
</organism>
<gene>
    <name evidence="3" type="ORF">N4J17_15555</name>
</gene>
<evidence type="ECO:0000259" key="2">
    <source>
        <dbReference type="Pfam" id="PF04773"/>
    </source>
</evidence>
<dbReference type="Pfam" id="PF04773">
    <property type="entry name" value="FecR"/>
    <property type="match status" value="1"/>
</dbReference>
<proteinExistence type="predicted"/>
<evidence type="ECO:0000256" key="1">
    <source>
        <dbReference type="SAM" id="SignalP"/>
    </source>
</evidence>